<proteinExistence type="predicted"/>
<reference evidence="1" key="1">
    <citation type="submission" date="2022-10" db="EMBL/GenBank/DDBJ databases">
        <title>Genome sequences of endogenous nimaviruses in decapod crustaceans.</title>
        <authorList>
            <person name="Kawato S."/>
            <person name="Nozaki R."/>
            <person name="Kondo H."/>
            <person name="Hirono I."/>
        </authorList>
    </citation>
    <scope>NUCLEOTIDE SEQUENCE</scope>
    <source>
        <strain evidence="1">Okinawa2016</strain>
    </source>
</reference>
<sequence>MGDKRYVFAPLAFNENQVIKELKKLDLSGTSCHVLPKENRLMVYSKLNTPDYWKETFYPKEFSSLLDLSDHTVYEKMIMEYIPKFNCLKSFSDFTLQKVDQQIIETFVSPNCMGMPLMFALSKQFSNDYYDLVLTPDEPAKTIGYGNSFFYANRKIEDIPYSHSGDVSYQVYSGLKILLHMMKLERMSNDYYSHNGSVTAHAYNKKTFTSIEKCQPSICIPDYDRQILHFIPCLLIPSVVGDNTMNHIARYTIDPRRNKITWVFPHQPVYGNTKENVSRDSNIYRIGLNKLKTLCSLTLREHEKKNARMVTDQPHPDDVYAQEDTSLAMKIKRYKVEEPVPVPDHDDVCQADTLPLLIVQEGVKIPDDLLLNMKPEFVFGSNIREYCETSPPLTSNMVLLPLAAGSTLYDSDILMHGQPPSSKETAQRFSKRIKYASRIIVVVGDNYKMDPLLKHTQKLNAIYIVVSSNTRNDLDNMNVSMALVHQAPLSTVICYIKDAYYYYRGIWQEQSYGSQVSLSMVLKKGIVIRPGQVCVDDTRVYNSNGVFLFEVEQGREVESVLNYDFGHFTRPDFKLWLGQLEVLLPAADLRKLVTKTIEIMSREKKKNAIQDILNKMELPLLLKNKLIEISHNGTFSKRWLLATCMSTLNTGEKFTGKIVKVYNQAWSIYKSTLDSEQWIMAALNDTTSARSSHGVKSLDALKMNVRRDTVAANVKKARNTDLDDLMTDHCQKAGVVIYQLSEKDLEEACDKRINPLMINERLNYMAGYLASSLLDETTGISSISFDMCTFSARCTGCARCIKYLLLPIVDPLLDIMASEKNMTMYNWRNVKEDDIIAITRIIVRNEIYKFMGNQDFDAGHAKVGRLTLFMLAAAMDRTRYLFTKQPDDPTSVLVQTMRYLFGLCVSIMSSGTNAPLVEAYRLFTEPCSLTIRLDPKDRYTIDAMVNAWPYLCFDTEKDLVKDRLMYRLKEETERKITFIFNTKVKPKYIDHCNKITNNEERIRLENKSSWSYQYVRPMCLLLIGREYPFLVDWDNTASNYKNKKKYSPTAFNELDLQSDLNKLNLQSDLNKLNLQSTSSTATATVTNPSLISEIKIMLEKKEPEWVETETTIKPRESQELLTLLKEAEEKYPQFTKASRFMTIMKKFFKDKKIKNTNYIRQVAYCKYIKSSDIFYREKKAIQDAVNQSLDEKSLLLDAIKKLFEAVVRMKSKYSNITHFTKKDNILLTSLVGKLDSELKSKLNSDNIIQFIHNKFTNSNNDSIICRFNENDRECLRRVLADMVNCVLLNDNISQHQYFSVTDLHTRQLGEDTAIEKEKLITSASIKLDKLIHDDDEASALMDWSMYNKDNSQQMKKFIKL</sequence>
<name>A0A9C7C5Z0_9VIRU</name>
<protein>
    <submittedName>
        <fullName evidence="1">Uncharacterized protein</fullName>
    </submittedName>
</protein>
<dbReference type="EMBL" id="LC738874">
    <property type="protein sequence ID" value="BDT62359.1"/>
    <property type="molecule type" value="Genomic_DNA"/>
</dbReference>
<organism evidence="1">
    <name type="scientific">Melicertus latisulcatus majanivirus</name>
    <dbReference type="NCBI Taxonomy" id="2984277"/>
    <lineage>
        <taxon>Viruses</taxon>
        <taxon>Viruses incertae sedis</taxon>
        <taxon>Naldaviricetes</taxon>
        <taxon>Nimaviridae</taxon>
    </lineage>
</organism>
<accession>A0A9C7C5Z0</accession>
<evidence type="ECO:0000313" key="1">
    <source>
        <dbReference type="EMBL" id="BDT62359.1"/>
    </source>
</evidence>